<dbReference type="AlphaFoldDB" id="A0A1Z4LIN0"/>
<protein>
    <submittedName>
        <fullName evidence="1">PBS lyase HEAT-like repeat protein</fullName>
    </submittedName>
</protein>
<dbReference type="OrthoDB" id="513405at2"/>
<dbReference type="GO" id="GO:0016829">
    <property type="term" value="F:lyase activity"/>
    <property type="evidence" value="ECO:0007669"/>
    <property type="project" value="UniProtKB-KW"/>
</dbReference>
<keyword evidence="2" id="KW-1185">Reference proteome</keyword>
<keyword evidence="1" id="KW-0456">Lyase</keyword>
<reference evidence="1 2" key="1">
    <citation type="submission" date="2017-06" db="EMBL/GenBank/DDBJ databases">
        <title>Genome sequencing of cyanobaciteial culture collection at National Institute for Environmental Studies (NIES).</title>
        <authorList>
            <person name="Hirose Y."/>
            <person name="Shimura Y."/>
            <person name="Fujisawa T."/>
            <person name="Nakamura Y."/>
            <person name="Kawachi M."/>
        </authorList>
    </citation>
    <scope>NUCLEOTIDE SEQUENCE [LARGE SCALE GENOMIC DNA]</scope>
    <source>
        <strain evidence="1 2">NIES-267</strain>
    </source>
</reference>
<organism evidence="1 2">
    <name type="scientific">Calothrix parasitica NIES-267</name>
    <dbReference type="NCBI Taxonomy" id="1973488"/>
    <lineage>
        <taxon>Bacteria</taxon>
        <taxon>Bacillati</taxon>
        <taxon>Cyanobacteriota</taxon>
        <taxon>Cyanophyceae</taxon>
        <taxon>Nostocales</taxon>
        <taxon>Calotrichaceae</taxon>
        <taxon>Calothrix</taxon>
    </lineage>
</organism>
<sequence>MSALTEALKRFEHWLWNNHPKRANSLPSGLTSEEINYMAQSLPFSLSEEIKELYQWSNGCSTGLVTLSIYCDEIIGFMP</sequence>
<evidence type="ECO:0000313" key="1">
    <source>
        <dbReference type="EMBL" id="BAY81092.1"/>
    </source>
</evidence>
<accession>A0A1Z4LIN0</accession>
<name>A0A1Z4LIN0_9CYAN</name>
<gene>
    <name evidence="1" type="ORF">NIES267_05570</name>
</gene>
<proteinExistence type="predicted"/>
<dbReference type="Proteomes" id="UP000218418">
    <property type="component" value="Chromosome"/>
</dbReference>
<evidence type="ECO:0000313" key="2">
    <source>
        <dbReference type="Proteomes" id="UP000218418"/>
    </source>
</evidence>
<dbReference type="EMBL" id="AP018227">
    <property type="protein sequence ID" value="BAY81092.1"/>
    <property type="molecule type" value="Genomic_DNA"/>
</dbReference>